<dbReference type="OrthoDB" id="1711508at2759"/>
<dbReference type="Proteomes" id="UP000663671">
    <property type="component" value="Chromosome 7"/>
</dbReference>
<dbReference type="SUPFAM" id="SSF56784">
    <property type="entry name" value="HAD-like"/>
    <property type="match status" value="1"/>
</dbReference>
<feature type="region of interest" description="Disordered" evidence="1">
    <location>
        <begin position="561"/>
        <end position="624"/>
    </location>
</feature>
<feature type="compositionally biased region" description="Polar residues" evidence="1">
    <location>
        <begin position="42"/>
        <end position="55"/>
    </location>
</feature>
<feature type="region of interest" description="Disordered" evidence="1">
    <location>
        <begin position="213"/>
        <end position="246"/>
    </location>
</feature>
<proteinExistence type="predicted"/>
<protein>
    <submittedName>
        <fullName evidence="3">NIF domain-containing protein</fullName>
    </submittedName>
</protein>
<accession>A0A8A1M9G9</accession>
<dbReference type="PANTHER" id="PTHR12210">
    <property type="entry name" value="DULLARD PROTEIN PHOSPHATASE"/>
    <property type="match status" value="1"/>
</dbReference>
<feature type="compositionally biased region" description="Basic residues" evidence="1">
    <location>
        <begin position="414"/>
        <end position="425"/>
    </location>
</feature>
<feature type="domain" description="FCP1 homology" evidence="2">
    <location>
        <begin position="265"/>
        <end position="488"/>
    </location>
</feature>
<feature type="compositionally biased region" description="Polar residues" evidence="1">
    <location>
        <begin position="83"/>
        <end position="100"/>
    </location>
</feature>
<evidence type="ECO:0000313" key="4">
    <source>
        <dbReference type="Proteomes" id="UP000663671"/>
    </source>
</evidence>
<feature type="compositionally biased region" description="Polar residues" evidence="1">
    <location>
        <begin position="216"/>
        <end position="227"/>
    </location>
</feature>
<dbReference type="EMBL" id="CP069112">
    <property type="protein sequence ID" value="QSS62611.1"/>
    <property type="molecule type" value="Genomic_DNA"/>
</dbReference>
<feature type="region of interest" description="Disordered" evidence="1">
    <location>
        <begin position="512"/>
        <end position="542"/>
    </location>
</feature>
<dbReference type="VEuPathDB" id="FungiDB:I7I51_02350"/>
<dbReference type="Gene3D" id="3.40.50.1000">
    <property type="entry name" value="HAD superfamily/HAD-like"/>
    <property type="match status" value="1"/>
</dbReference>
<feature type="compositionally biased region" description="Basic and acidic residues" evidence="1">
    <location>
        <begin position="59"/>
        <end position="80"/>
    </location>
</feature>
<dbReference type="AlphaFoldDB" id="A0A8A1M9G9"/>
<feature type="region of interest" description="Disordered" evidence="1">
    <location>
        <begin position="676"/>
        <end position="700"/>
    </location>
</feature>
<dbReference type="InterPro" id="IPR023214">
    <property type="entry name" value="HAD_sf"/>
</dbReference>
<evidence type="ECO:0000256" key="1">
    <source>
        <dbReference type="SAM" id="MobiDB-lite"/>
    </source>
</evidence>
<sequence>MVPLRPLLSQVPVPIPSKPSRTTTNTPGRYMPSAATIHPHSPVQQPTNTSMNAPNPTLAREDDQRIRSSSRRPYDFKWAAHEQSGSELAQPYEPTSSRYQGTRERDRTLDAGVPTYHSLAVQDSLQERGPVAGASRPLPWVLPTRSHHQYQQQQYHNQYQYQDQYRNQYQSPPFQHRLYASAFTIPFTPINRSTIAAPRALTFHQLQQHHHYHNHFNSGPLQSHSSDSNPRPQTSTSPRSVTPPTVASATTAYITQSSSQPTIAASTRPLLIILDLNGTLIHRIGRRPLRFKTRPGLYNFINELFENYTVMVWTSSRPQTVREVLERAFVAEEREKFVAVWARDTLGLSAKQYAEKVQVYKRLDKVWAHKGIAKSYPATIENERNGNDEGNATTTSTTTANPAMSGGDVSVGMKKQKKKKKKGKDRRNQEPSDDTPWNQTNTLLIDDSALKALAQPYNIIEIPEFANEHPPAHEEKVLDTVLRQLRVLSRHADVSCKVREWEELRRGLQWQHQRQAGESGGNAQEDGDGNVEAHLPKSHSREDIQRFWDVQLARDEEAIRRMDGRREEDEEEEEGGAGNLHTVETGVETAAISIPHRQGGEEGSQGRIQKSHGEERTPSPTQRGHSRILLTERHLQIHTGNEEAGVLVEKKNHVKKQKKAERRDVTAATDAITLTGEESICGGERDGDSETDGGVALGSS</sequence>
<dbReference type="InterPro" id="IPR036412">
    <property type="entry name" value="HAD-like_sf"/>
</dbReference>
<evidence type="ECO:0000313" key="3">
    <source>
        <dbReference type="EMBL" id="QSS62611.1"/>
    </source>
</evidence>
<evidence type="ECO:0000259" key="2">
    <source>
        <dbReference type="PROSITE" id="PS50969"/>
    </source>
</evidence>
<organism evidence="3 4">
    <name type="scientific">Ajellomyces capsulatus</name>
    <name type="common">Darling's disease fungus</name>
    <name type="synonym">Histoplasma capsulatum</name>
    <dbReference type="NCBI Taxonomy" id="5037"/>
    <lineage>
        <taxon>Eukaryota</taxon>
        <taxon>Fungi</taxon>
        <taxon>Dikarya</taxon>
        <taxon>Ascomycota</taxon>
        <taxon>Pezizomycotina</taxon>
        <taxon>Eurotiomycetes</taxon>
        <taxon>Eurotiomycetidae</taxon>
        <taxon>Onygenales</taxon>
        <taxon>Ajellomycetaceae</taxon>
        <taxon>Histoplasma</taxon>
    </lineage>
</organism>
<dbReference type="SMART" id="SM00577">
    <property type="entry name" value="CPDc"/>
    <property type="match status" value="1"/>
</dbReference>
<reference evidence="3" key="1">
    <citation type="submission" date="2021-01" db="EMBL/GenBank/DDBJ databases">
        <title>Chromosome-level genome assembly of a human fungal pathogen reveals clustering of transcriptionally co-regulated genes.</title>
        <authorList>
            <person name="Voorhies M."/>
            <person name="Cohen S."/>
            <person name="Shea T.P."/>
            <person name="Petrus S."/>
            <person name="Munoz J.F."/>
            <person name="Poplawski S."/>
            <person name="Goldman W.E."/>
            <person name="Michael T."/>
            <person name="Cuomo C.A."/>
            <person name="Sil A."/>
            <person name="Beyhan S."/>
        </authorList>
    </citation>
    <scope>NUCLEOTIDE SEQUENCE</scope>
    <source>
        <strain evidence="3">WU24</strain>
    </source>
</reference>
<dbReference type="PROSITE" id="PS50969">
    <property type="entry name" value="FCP1"/>
    <property type="match status" value="1"/>
</dbReference>
<feature type="region of interest" description="Disordered" evidence="1">
    <location>
        <begin position="379"/>
        <end position="440"/>
    </location>
</feature>
<dbReference type="Pfam" id="PF03031">
    <property type="entry name" value="NIF"/>
    <property type="match status" value="1"/>
</dbReference>
<name>A0A8A1M9G9_AJECA</name>
<feature type="region of interest" description="Disordered" evidence="1">
    <location>
        <begin position="1"/>
        <end position="103"/>
    </location>
</feature>
<dbReference type="InterPro" id="IPR004274">
    <property type="entry name" value="FCP1_dom"/>
</dbReference>
<gene>
    <name evidence="3" type="ORF">I7I51_02350</name>
</gene>
<feature type="compositionally biased region" description="Low complexity" evidence="1">
    <location>
        <begin position="228"/>
        <end position="246"/>
    </location>
</feature>
<dbReference type="InterPro" id="IPR050365">
    <property type="entry name" value="TIM50"/>
</dbReference>